<feature type="domain" description="HTH merR-type" evidence="2">
    <location>
        <begin position="11"/>
        <end position="80"/>
    </location>
</feature>
<dbReference type="OrthoDB" id="9802039at2"/>
<dbReference type="InterPro" id="IPR047057">
    <property type="entry name" value="MerR_fam"/>
</dbReference>
<dbReference type="GO" id="GO:0003677">
    <property type="term" value="F:DNA binding"/>
    <property type="evidence" value="ECO:0007669"/>
    <property type="project" value="UniProtKB-KW"/>
</dbReference>
<dbReference type="PANTHER" id="PTHR30204:SF83">
    <property type="entry name" value="TRANSCRIPTIONAL REGULATOR, MERR FAMILY"/>
    <property type="match status" value="1"/>
</dbReference>
<dbReference type="PROSITE" id="PS50937">
    <property type="entry name" value="HTH_MERR_2"/>
    <property type="match status" value="1"/>
</dbReference>
<dbReference type="EMBL" id="FOEC01000009">
    <property type="protein sequence ID" value="SEO87425.1"/>
    <property type="molecule type" value="Genomic_DNA"/>
</dbReference>
<dbReference type="AlphaFoldDB" id="A0A1H8T9D0"/>
<reference evidence="4" key="1">
    <citation type="submission" date="2016-10" db="EMBL/GenBank/DDBJ databases">
        <authorList>
            <person name="Varghese N."/>
        </authorList>
    </citation>
    <scope>NUCLEOTIDE SEQUENCE [LARGE SCALE GENOMIC DNA]</scope>
    <source>
        <strain evidence="4">DSM 21843</strain>
    </source>
</reference>
<evidence type="ECO:0000313" key="4">
    <source>
        <dbReference type="Proteomes" id="UP000182975"/>
    </source>
</evidence>
<proteinExistence type="predicted"/>
<evidence type="ECO:0000313" key="3">
    <source>
        <dbReference type="EMBL" id="SEO87425.1"/>
    </source>
</evidence>
<keyword evidence="4" id="KW-1185">Reference proteome</keyword>
<gene>
    <name evidence="3" type="ORF">SAMN02910314_01457</name>
</gene>
<evidence type="ECO:0000259" key="2">
    <source>
        <dbReference type="PROSITE" id="PS50937"/>
    </source>
</evidence>
<dbReference type="Gene3D" id="1.10.1660.10">
    <property type="match status" value="1"/>
</dbReference>
<evidence type="ECO:0000256" key="1">
    <source>
        <dbReference type="ARBA" id="ARBA00023125"/>
    </source>
</evidence>
<keyword evidence="1 3" id="KW-0238">DNA-binding</keyword>
<dbReference type="Proteomes" id="UP000182975">
    <property type="component" value="Unassembled WGS sequence"/>
</dbReference>
<dbReference type="SMART" id="SM00422">
    <property type="entry name" value="HTH_MERR"/>
    <property type="match status" value="1"/>
</dbReference>
<dbReference type="SUPFAM" id="SSF46955">
    <property type="entry name" value="Putative DNA-binding domain"/>
    <property type="match status" value="1"/>
</dbReference>
<accession>A0A1H8T9D0</accession>
<sequence length="132" mass="15037">MAAKSKEDRPGYSITEVEDMTGITAHTIRYYDKCGFFPNLGRDSRGRRFFTDSDLQQLTLIEALRYSGLSIEGIGYFVRMQLRGRDGVKQLMRVLSEQKLSLDLKMREIEECQGALEAYASEIAQKAEISQV</sequence>
<organism evidence="3 4">
    <name type="scientific">Denitrobacterium detoxificans</name>
    <dbReference type="NCBI Taxonomy" id="79604"/>
    <lineage>
        <taxon>Bacteria</taxon>
        <taxon>Bacillati</taxon>
        <taxon>Actinomycetota</taxon>
        <taxon>Coriobacteriia</taxon>
        <taxon>Eggerthellales</taxon>
        <taxon>Eggerthellaceae</taxon>
        <taxon>Denitrobacterium</taxon>
    </lineage>
</organism>
<dbReference type="GO" id="GO:0003700">
    <property type="term" value="F:DNA-binding transcription factor activity"/>
    <property type="evidence" value="ECO:0007669"/>
    <property type="project" value="InterPro"/>
</dbReference>
<protein>
    <submittedName>
        <fullName evidence="3">DNA-binding transcriptional regulator, MerR family</fullName>
    </submittedName>
</protein>
<dbReference type="InterPro" id="IPR000551">
    <property type="entry name" value="MerR-type_HTH_dom"/>
</dbReference>
<dbReference type="RefSeq" id="WP_066662477.1">
    <property type="nucleotide sequence ID" value="NZ_CP011402.1"/>
</dbReference>
<dbReference type="STRING" id="79604.AAY81_05705"/>
<name>A0A1H8T9D0_9ACTN</name>
<dbReference type="InterPro" id="IPR009061">
    <property type="entry name" value="DNA-bd_dom_put_sf"/>
</dbReference>
<dbReference type="Pfam" id="PF13411">
    <property type="entry name" value="MerR_1"/>
    <property type="match status" value="1"/>
</dbReference>
<dbReference type="PANTHER" id="PTHR30204">
    <property type="entry name" value="REDOX-CYCLING DRUG-SENSING TRANSCRIPTIONAL ACTIVATOR SOXR"/>
    <property type="match status" value="1"/>
</dbReference>